<protein>
    <submittedName>
        <fullName evidence="2">Uncharacterized protein</fullName>
    </submittedName>
</protein>
<keyword evidence="3" id="KW-1185">Reference proteome</keyword>
<name>A0ABD1W847_9LAMI</name>
<comment type="caution">
    <text evidence="2">The sequence shown here is derived from an EMBL/GenBank/DDBJ whole genome shotgun (WGS) entry which is preliminary data.</text>
</comment>
<feature type="region of interest" description="Disordered" evidence="1">
    <location>
        <begin position="54"/>
        <end position="86"/>
    </location>
</feature>
<organism evidence="2 3">
    <name type="scientific">Forsythia ovata</name>
    <dbReference type="NCBI Taxonomy" id="205694"/>
    <lineage>
        <taxon>Eukaryota</taxon>
        <taxon>Viridiplantae</taxon>
        <taxon>Streptophyta</taxon>
        <taxon>Embryophyta</taxon>
        <taxon>Tracheophyta</taxon>
        <taxon>Spermatophyta</taxon>
        <taxon>Magnoliopsida</taxon>
        <taxon>eudicotyledons</taxon>
        <taxon>Gunneridae</taxon>
        <taxon>Pentapetalae</taxon>
        <taxon>asterids</taxon>
        <taxon>lamiids</taxon>
        <taxon>Lamiales</taxon>
        <taxon>Oleaceae</taxon>
        <taxon>Forsythieae</taxon>
        <taxon>Forsythia</taxon>
    </lineage>
</organism>
<proteinExistence type="predicted"/>
<accession>A0ABD1W847</accession>
<sequence>MEDEADAAVDSVEGEVEALVDTEVETTVEGEAEEAVDTGVNTTIEGEAEVAVDTGVGTTVKGDAEKTDQSRGRTTRSVRQNDAQEKPKVFLRRSKMKAVVKPDVDEQPRKMRVKKPSQWVTSPYTTEGQWRKHNDATTFDLF</sequence>
<dbReference type="Proteomes" id="UP001604277">
    <property type="component" value="Unassembled WGS sequence"/>
</dbReference>
<evidence type="ECO:0000256" key="1">
    <source>
        <dbReference type="SAM" id="MobiDB-lite"/>
    </source>
</evidence>
<dbReference type="EMBL" id="JBFOLJ010000004">
    <property type="protein sequence ID" value="KAL2545829.1"/>
    <property type="molecule type" value="Genomic_DNA"/>
</dbReference>
<evidence type="ECO:0000313" key="2">
    <source>
        <dbReference type="EMBL" id="KAL2545829.1"/>
    </source>
</evidence>
<gene>
    <name evidence="2" type="ORF">Fot_15062</name>
</gene>
<feature type="region of interest" description="Disordered" evidence="1">
    <location>
        <begin position="102"/>
        <end position="142"/>
    </location>
</feature>
<dbReference type="AlphaFoldDB" id="A0ABD1W847"/>
<evidence type="ECO:0000313" key="3">
    <source>
        <dbReference type="Proteomes" id="UP001604277"/>
    </source>
</evidence>
<reference evidence="3" key="1">
    <citation type="submission" date="2024-07" db="EMBL/GenBank/DDBJ databases">
        <title>Two chromosome-level genome assemblies of Korean endemic species Abeliophyllum distichum and Forsythia ovata (Oleaceae).</title>
        <authorList>
            <person name="Jang H."/>
        </authorList>
    </citation>
    <scope>NUCLEOTIDE SEQUENCE [LARGE SCALE GENOMIC DNA]</scope>
</reference>
<feature type="compositionally biased region" description="Basic and acidic residues" evidence="1">
    <location>
        <begin position="62"/>
        <end position="71"/>
    </location>
</feature>
<feature type="compositionally biased region" description="Polar residues" evidence="1">
    <location>
        <begin position="118"/>
        <end position="128"/>
    </location>
</feature>